<accession>H5UR85</accession>
<evidence type="ECO:0000313" key="1">
    <source>
        <dbReference type="EMBL" id="GAB48243.1"/>
    </source>
</evidence>
<keyword evidence="2" id="KW-1185">Reference proteome</keyword>
<dbReference type="RefSeq" id="WP_009482141.1">
    <property type="nucleotide sequence ID" value="NZ_BAFE01000047.1"/>
</dbReference>
<dbReference type="STRING" id="1089455.MOPEL_067_00930"/>
<protein>
    <submittedName>
        <fullName evidence="1">Uncharacterized protein</fullName>
    </submittedName>
</protein>
<reference evidence="1 2" key="1">
    <citation type="submission" date="2012-02" db="EMBL/GenBank/DDBJ databases">
        <title>Whole genome shotgun sequence of Mobilicoccus pelagius NBRC 104925.</title>
        <authorList>
            <person name="Yoshida Y."/>
            <person name="Hosoyama A."/>
            <person name="Tsuchikane K."/>
            <person name="Katsumata H."/>
            <person name="Yamazaki S."/>
            <person name="Fujita N."/>
        </authorList>
    </citation>
    <scope>NUCLEOTIDE SEQUENCE [LARGE SCALE GENOMIC DNA]</scope>
    <source>
        <strain evidence="1 2">NBRC 104925</strain>
    </source>
</reference>
<proteinExistence type="predicted"/>
<dbReference type="Proteomes" id="UP000004367">
    <property type="component" value="Unassembled WGS sequence"/>
</dbReference>
<evidence type="ECO:0000313" key="2">
    <source>
        <dbReference type="Proteomes" id="UP000004367"/>
    </source>
</evidence>
<dbReference type="AlphaFoldDB" id="H5UR85"/>
<organism evidence="1 2">
    <name type="scientific">Mobilicoccus pelagius NBRC 104925</name>
    <dbReference type="NCBI Taxonomy" id="1089455"/>
    <lineage>
        <taxon>Bacteria</taxon>
        <taxon>Bacillati</taxon>
        <taxon>Actinomycetota</taxon>
        <taxon>Actinomycetes</taxon>
        <taxon>Micrococcales</taxon>
        <taxon>Dermatophilaceae</taxon>
        <taxon>Mobilicoccus</taxon>
    </lineage>
</organism>
<name>H5UR85_9MICO</name>
<comment type="caution">
    <text evidence="1">The sequence shown here is derived from an EMBL/GenBank/DDBJ whole genome shotgun (WGS) entry which is preliminary data.</text>
</comment>
<sequence length="58" mass="6234">MDTTTRNTIHTTATIARGDGTTLTICPTDAPECTGRPAAPARERLAVRRGLAWGPRTR</sequence>
<dbReference type="EMBL" id="BAFE01000047">
    <property type="protein sequence ID" value="GAB48243.1"/>
    <property type="molecule type" value="Genomic_DNA"/>
</dbReference>
<gene>
    <name evidence="1" type="ORF">MOPEL_067_00930</name>
</gene>